<keyword evidence="2" id="KW-1185">Reference proteome</keyword>
<sequence>MTELIFNQPLELKIPRLVDSPYSSEPVVDWSTPDWKVVPFSVSVQQLDSTEGNEVHPQVVTKMVLITPPGTDIPDLDSDSVVRVGGVMELKVVGNPARWPDPWKPGVVHHLEAVVEVVGG</sequence>
<dbReference type="OrthoDB" id="4425998at2"/>
<dbReference type="Proteomes" id="UP000185491">
    <property type="component" value="Chromosome"/>
</dbReference>
<proteinExistence type="predicted"/>
<dbReference type="RefSeq" id="WP_075734433.1">
    <property type="nucleotide sequence ID" value="NZ_CP009249.1"/>
</dbReference>
<gene>
    <name evidence="1" type="ORF">CPHO_07085</name>
</gene>
<name>A0A1L7D3L5_9CORY</name>
<dbReference type="STRING" id="161895.CPHO_07085"/>
<organism evidence="1 2">
    <name type="scientific">Corynebacterium phocae</name>
    <dbReference type="NCBI Taxonomy" id="161895"/>
    <lineage>
        <taxon>Bacteria</taxon>
        <taxon>Bacillati</taxon>
        <taxon>Actinomycetota</taxon>
        <taxon>Actinomycetes</taxon>
        <taxon>Mycobacteriales</taxon>
        <taxon>Corynebacteriaceae</taxon>
        <taxon>Corynebacterium</taxon>
    </lineage>
</organism>
<dbReference type="AlphaFoldDB" id="A0A1L7D3L5"/>
<protein>
    <submittedName>
        <fullName evidence="1">Uncharacterized protein</fullName>
    </submittedName>
</protein>
<reference evidence="1 2" key="1">
    <citation type="submission" date="2014-08" db="EMBL/GenBank/DDBJ databases">
        <title>Complete genome sequence of Corynebacterium phocae M408/89/1(T)(=DSM 44612(T)), isolated from the common seal (Phoca vitulina).</title>
        <authorList>
            <person name="Ruckert C."/>
            <person name="Albersmeier A."/>
            <person name="Winkler A."/>
            <person name="Kalinowski J."/>
        </authorList>
    </citation>
    <scope>NUCLEOTIDE SEQUENCE [LARGE SCALE GENOMIC DNA]</scope>
    <source>
        <strain evidence="1 2">M408/89/1</strain>
    </source>
</reference>
<accession>A0A1L7D3L5</accession>
<dbReference type="EMBL" id="CP009249">
    <property type="protein sequence ID" value="APT92695.1"/>
    <property type="molecule type" value="Genomic_DNA"/>
</dbReference>
<dbReference type="KEGG" id="cpho:CPHO_07085"/>
<evidence type="ECO:0000313" key="2">
    <source>
        <dbReference type="Proteomes" id="UP000185491"/>
    </source>
</evidence>
<evidence type="ECO:0000313" key="1">
    <source>
        <dbReference type="EMBL" id="APT92695.1"/>
    </source>
</evidence>